<comment type="subcellular location">
    <subcellularLocation>
        <location evidence="1">Cell membrane</location>
        <topology evidence="1">Multi-pass membrane protein</topology>
    </subcellularLocation>
</comment>
<keyword evidence="10" id="KW-1185">Reference proteome</keyword>
<evidence type="ECO:0000259" key="8">
    <source>
        <dbReference type="Pfam" id="PF00892"/>
    </source>
</evidence>
<evidence type="ECO:0000256" key="2">
    <source>
        <dbReference type="ARBA" id="ARBA00007362"/>
    </source>
</evidence>
<reference evidence="9 10" key="1">
    <citation type="submission" date="2018-07" db="EMBL/GenBank/DDBJ databases">
        <title>GABA Modulating Bacteria of the Human Gut Microbiota.</title>
        <authorList>
            <person name="Strandwitz P."/>
            <person name="Kim K.H."/>
            <person name="Terekhova D."/>
            <person name="Liu J.K."/>
            <person name="Sharma A."/>
            <person name="Levering J."/>
            <person name="Mcdonald D."/>
            <person name="Dietrich D."/>
            <person name="Ramadhar T.R."/>
            <person name="Lekbua A."/>
            <person name="Mroue N."/>
            <person name="Liston C."/>
            <person name="Stewart E.J."/>
            <person name="Dubin M.J."/>
            <person name="Zengler K."/>
            <person name="Knight R."/>
            <person name="Gilbert J.A."/>
            <person name="Clardy J."/>
            <person name="Lewis K."/>
        </authorList>
    </citation>
    <scope>NUCLEOTIDE SEQUENCE [LARGE SCALE GENOMIC DNA]</scope>
    <source>
        <strain evidence="9 10">KLE1738</strain>
    </source>
</reference>
<accession>A0A3E2B281</accession>
<dbReference type="PANTHER" id="PTHR42920:SF5">
    <property type="entry name" value="EAMA DOMAIN-CONTAINING PROTEIN"/>
    <property type="match status" value="1"/>
</dbReference>
<feature type="transmembrane region" description="Helical" evidence="7">
    <location>
        <begin position="106"/>
        <end position="125"/>
    </location>
</feature>
<dbReference type="AlphaFoldDB" id="A0A3E2B281"/>
<feature type="transmembrane region" description="Helical" evidence="7">
    <location>
        <begin position="190"/>
        <end position="210"/>
    </location>
</feature>
<evidence type="ECO:0000313" key="10">
    <source>
        <dbReference type="Proteomes" id="UP000260649"/>
    </source>
</evidence>
<evidence type="ECO:0000256" key="7">
    <source>
        <dbReference type="SAM" id="Phobius"/>
    </source>
</evidence>
<feature type="transmembrane region" description="Helical" evidence="7">
    <location>
        <begin position="40"/>
        <end position="57"/>
    </location>
</feature>
<feature type="transmembrane region" description="Helical" evidence="7">
    <location>
        <begin position="159"/>
        <end position="178"/>
    </location>
</feature>
<feature type="transmembrane region" description="Helical" evidence="7">
    <location>
        <begin position="216"/>
        <end position="236"/>
    </location>
</feature>
<feature type="domain" description="EamA" evidence="8">
    <location>
        <begin position="156"/>
        <end position="289"/>
    </location>
</feature>
<name>A0A3E2B281_9FIRM</name>
<evidence type="ECO:0000256" key="5">
    <source>
        <dbReference type="ARBA" id="ARBA00022989"/>
    </source>
</evidence>
<organism evidence="9 10">
    <name type="scientific">Evtepia gabavorous</name>
    <dbReference type="NCBI Taxonomy" id="2211183"/>
    <lineage>
        <taxon>Bacteria</taxon>
        <taxon>Bacillati</taxon>
        <taxon>Bacillota</taxon>
        <taxon>Clostridia</taxon>
        <taxon>Eubacteriales</taxon>
        <taxon>Evtepia</taxon>
    </lineage>
</organism>
<keyword evidence="6 7" id="KW-0472">Membrane</keyword>
<dbReference type="EMBL" id="QQRQ01000017">
    <property type="protein sequence ID" value="RFT06095.1"/>
    <property type="molecule type" value="Genomic_DNA"/>
</dbReference>
<proteinExistence type="inferred from homology"/>
<keyword evidence="5 7" id="KW-1133">Transmembrane helix</keyword>
<evidence type="ECO:0000313" key="9">
    <source>
        <dbReference type="EMBL" id="RFT06095.1"/>
    </source>
</evidence>
<dbReference type="SUPFAM" id="SSF103481">
    <property type="entry name" value="Multidrug resistance efflux transporter EmrE"/>
    <property type="match status" value="2"/>
</dbReference>
<keyword evidence="4 7" id="KW-0812">Transmembrane</keyword>
<dbReference type="InterPro" id="IPR037185">
    <property type="entry name" value="EmrE-like"/>
</dbReference>
<evidence type="ECO:0000256" key="6">
    <source>
        <dbReference type="ARBA" id="ARBA00023136"/>
    </source>
</evidence>
<dbReference type="GO" id="GO:0005886">
    <property type="term" value="C:plasma membrane"/>
    <property type="evidence" value="ECO:0007669"/>
    <property type="project" value="UniProtKB-SubCell"/>
</dbReference>
<comment type="caution">
    <text evidence="9">The sequence shown here is derived from an EMBL/GenBank/DDBJ whole genome shotgun (WGS) entry which is preliminary data.</text>
</comment>
<dbReference type="GeneID" id="97995938"/>
<feature type="transmembrane region" description="Helical" evidence="7">
    <location>
        <begin position="132"/>
        <end position="153"/>
    </location>
</feature>
<feature type="transmembrane region" description="Helical" evidence="7">
    <location>
        <begin position="274"/>
        <end position="292"/>
    </location>
</feature>
<evidence type="ECO:0000256" key="1">
    <source>
        <dbReference type="ARBA" id="ARBA00004651"/>
    </source>
</evidence>
<dbReference type="Pfam" id="PF00892">
    <property type="entry name" value="EamA"/>
    <property type="match status" value="2"/>
</dbReference>
<feature type="transmembrane region" description="Helical" evidence="7">
    <location>
        <begin position="77"/>
        <end position="100"/>
    </location>
</feature>
<dbReference type="InterPro" id="IPR000620">
    <property type="entry name" value="EamA_dom"/>
</dbReference>
<evidence type="ECO:0000256" key="4">
    <source>
        <dbReference type="ARBA" id="ARBA00022692"/>
    </source>
</evidence>
<comment type="similarity">
    <text evidence="2">Belongs to the EamA transporter family.</text>
</comment>
<keyword evidence="3" id="KW-1003">Cell membrane</keyword>
<dbReference type="RefSeq" id="WP_117142548.1">
    <property type="nucleotide sequence ID" value="NZ_CAKXKJ010000008.1"/>
</dbReference>
<feature type="transmembrane region" description="Helical" evidence="7">
    <location>
        <begin position="248"/>
        <end position="268"/>
    </location>
</feature>
<sequence length="303" mass="32722">MNQFPAKNLLLLFLTAVIWGTAFVAQSVGMDHIGPFTFNAIRSLVGGLALIPAILIFGRMKSEERRREERAQRKTLLLGGVFCGLALGIASCLQQVGIQYTTVGKAGFITALYIVIVPILGLFFRKKVGPKLWVSVVIAILGLYLLCMSGSLQLQKGDFLVLLCAFCFSVHIMVIDYFTTKVDGVQMSCIQFFVAALFSGLCMLGIEGIPDPHAVAISWAPILYAGVLSSGVGYTLQIIGQKGLNPTVASLILSLESVISVLAGWLFLGQNMSAREVMGCVLMFGAIVLAQLPDRKKTRPEEA</sequence>
<dbReference type="PANTHER" id="PTHR42920">
    <property type="entry name" value="OS03G0707200 PROTEIN-RELATED"/>
    <property type="match status" value="1"/>
</dbReference>
<evidence type="ECO:0000256" key="3">
    <source>
        <dbReference type="ARBA" id="ARBA00022475"/>
    </source>
</evidence>
<dbReference type="InterPro" id="IPR051258">
    <property type="entry name" value="Diverse_Substrate_Transporter"/>
</dbReference>
<gene>
    <name evidence="9" type="ORF">DV520_09360</name>
</gene>
<dbReference type="Proteomes" id="UP000260649">
    <property type="component" value="Unassembled WGS sequence"/>
</dbReference>
<feature type="domain" description="EamA" evidence="8">
    <location>
        <begin position="9"/>
        <end position="146"/>
    </location>
</feature>
<protein>
    <submittedName>
        <fullName evidence="9">DMT family transporter</fullName>
    </submittedName>
</protein>
<dbReference type="OrthoDB" id="9804865at2"/>